<protein>
    <recommendedName>
        <fullName evidence="3">CHAT domain-containing protein</fullName>
    </recommendedName>
</protein>
<reference evidence="2" key="1">
    <citation type="journal article" date="2019" name="Int. J. Syst. Evol. Microbiol.">
        <title>The Global Catalogue of Microorganisms (GCM) 10K type strain sequencing project: providing services to taxonomists for standard genome sequencing and annotation.</title>
        <authorList>
            <consortium name="The Broad Institute Genomics Platform"/>
            <consortium name="The Broad Institute Genome Sequencing Center for Infectious Disease"/>
            <person name="Wu L."/>
            <person name="Ma J."/>
        </authorList>
    </citation>
    <scope>NUCLEOTIDE SEQUENCE [LARGE SCALE GENOMIC DNA]</scope>
    <source>
        <strain evidence="2">TBRC 5832</strain>
    </source>
</reference>
<sequence>MTGYVSPGPAAEELALLLCVAVRIEPELIRAVRLGLLPAYDVGVEGDLWFSDWIGHRSAEAVQLRTEIAESLRTELTRRLGDDPDGPLNRIWPVLHEVHGRLSPTLLLEEELQWAAVRVAAGLADAAEIDRVLQPALRAVVVEHRTGVVDWFTAAYRRLPELVRSSVTAWQLLQAAPRGELPVASPGPLDLTHIHALGDHVPTVNMPVRLDGDDLVLNETPMTWRHLLLPVPDTTPRLVRVRSGTHVDALVQIAPDRVERIEVGPDPVRITTGRGDVFEVGGPADAEAPDAPMEIVPVVAVRATMPLGTNRELRDLARALRTRRVRVDDELVAAVEARIARARAGEFETADSLRLLGWVLYEAGMESVANVESSWMTLSPEQRSLSEAAFTHTARLAAAARDLPQRHLAPRALGAIRAAAIAEAKRDTIEGYDAALALIRAVLDDRQDFRELAGSDVELDEMLVQLSNAHVGTVNRMAERVITRWAEEFAPAENESHWLERLHRELREAVKVGENALATAVHIGRQHGFVTMVTEDRLAVVGSPRTPALLTARACLLAAVISDGRPDAEHAAWMRTLADCYQAIDEPAAAADGRRPPLLTDMRRGLAQLRLGVALAFPGDSLPTSGLRPQAMGLDPLDDEAAEALSELLADERTSYRGDAGAVGGATMPAFIRAVEAARSQRSAVTTYRQWRRRWPSLDRYADESGRQDRVEAVLTLIDDDDRSDVGAGEVRSPGRDSPRALRVRVRSEAVKRAMARDDFLSLALDATTAARVVDQREALSRKVTNESELLSSALEHLDVAAGATESWATRAQAMMRAGVVHRFAEMAGVPVVSPSGHTAADLHAMSLRELGGSPPRDLTLAVVARYRGARDLRLAGRYAESLELSRVPPGMLFGSGADSYHTDFVYETGAAYISIGEPDQAGPLLDEWESQMTTMTLRHERRHRFDLIRALLRWESHDGRALDDLLTAQRQTALDGGIGPLSLTLTAAEFSAAAGQRTHALVVARRARQLIEELWRTDRVVGHAPAPLTMALKRACGDLAALAAELGDRNGADLGLRVALTAGRADLATAVRAGRSSLTQRVRSIIDDLVDGEKGMRPWPYRPFDVQNIRQELDATVSPPFTELVLPRELKVADLRKTIGTRYALDFTEITDNLGLKSVFRSGISSGAALTFARLAPETVEAATSLSGGTAASPSPLDGLLPVDLIRRLATAAGNPIEIVISANCRAGDLPWPALTFTGPSGARLRLIDHAVVTRTPLLTCVTSPSPPSVDGQALVRLVGLDDGGVDVQAERAAWDLDTDGNSVPASACHLHSADLLTSTGGHLFDALRADTYDFLHLAARGTGTGPAERLILPEGYLSLATATHLRWPRSALISAPIGGSGRFDLVLLLLSLGVKCLVVGVESASDHEIGAMAARVIRVLREGPVSLDVALRNAQLAAIAAGRPEREWTSLAAFVA</sequence>
<comment type="caution">
    <text evidence="1">The sequence shown here is derived from an EMBL/GenBank/DDBJ whole genome shotgun (WGS) entry which is preliminary data.</text>
</comment>
<name>A0ABV8J5A6_9ACTN</name>
<proteinExistence type="predicted"/>
<evidence type="ECO:0008006" key="3">
    <source>
        <dbReference type="Google" id="ProtNLM"/>
    </source>
</evidence>
<evidence type="ECO:0000313" key="1">
    <source>
        <dbReference type="EMBL" id="MFC4071797.1"/>
    </source>
</evidence>
<accession>A0ABV8J5A6</accession>
<dbReference type="Proteomes" id="UP001595867">
    <property type="component" value="Unassembled WGS sequence"/>
</dbReference>
<evidence type="ECO:0000313" key="2">
    <source>
        <dbReference type="Proteomes" id="UP001595867"/>
    </source>
</evidence>
<keyword evidence="2" id="KW-1185">Reference proteome</keyword>
<dbReference type="EMBL" id="JBHSBL010000029">
    <property type="protein sequence ID" value="MFC4071797.1"/>
    <property type="molecule type" value="Genomic_DNA"/>
</dbReference>
<gene>
    <name evidence="1" type="ORF">ACFO0C_43250</name>
</gene>
<organism evidence="1 2">
    <name type="scientific">Actinoplanes subglobosus</name>
    <dbReference type="NCBI Taxonomy" id="1547892"/>
    <lineage>
        <taxon>Bacteria</taxon>
        <taxon>Bacillati</taxon>
        <taxon>Actinomycetota</taxon>
        <taxon>Actinomycetes</taxon>
        <taxon>Micromonosporales</taxon>
        <taxon>Micromonosporaceae</taxon>
        <taxon>Actinoplanes</taxon>
    </lineage>
</organism>
<dbReference type="RefSeq" id="WP_378072675.1">
    <property type="nucleotide sequence ID" value="NZ_JBHSBL010000029.1"/>
</dbReference>